<gene>
    <name evidence="1" type="ORF">AXK12_03040</name>
</gene>
<comment type="caution">
    <text evidence="1">The sequence shown here is derived from an EMBL/GenBank/DDBJ whole genome shotgun (WGS) entry which is preliminary data.</text>
</comment>
<keyword evidence="2" id="KW-1185">Reference proteome</keyword>
<sequence length="76" mass="8256">MECFQIWDFVGAQQRASKSQIERVQAQPAAPRVVEKKRSSAARVVGLGCNGFLAASCVSKPAALVVFSSLRLMRCN</sequence>
<protein>
    <submittedName>
        <fullName evidence="1">Uncharacterized protein</fullName>
    </submittedName>
</protein>
<evidence type="ECO:0000313" key="1">
    <source>
        <dbReference type="EMBL" id="KXU36744.1"/>
    </source>
</evidence>
<dbReference type="EMBL" id="LSZP01000020">
    <property type="protein sequence ID" value="KXU36744.1"/>
    <property type="molecule type" value="Genomic_DNA"/>
</dbReference>
<reference evidence="1 2" key="1">
    <citation type="submission" date="2016-02" db="EMBL/GenBank/DDBJ databases">
        <authorList>
            <person name="Wen L."/>
            <person name="He K."/>
            <person name="Yang H."/>
        </authorList>
    </citation>
    <scope>NUCLEOTIDE SEQUENCE [LARGE SCALE GENOMIC DNA]</scope>
    <source>
        <strain evidence="1 2">CV41</strain>
    </source>
</reference>
<dbReference type="Proteomes" id="UP000071392">
    <property type="component" value="Unassembled WGS sequence"/>
</dbReference>
<dbReference type="STRING" id="1548208.AXK12_03040"/>
<dbReference type="AlphaFoldDB" id="A0A139SQF3"/>
<organism evidence="1 2">
    <name type="scientific">Cephaloticoccus capnophilus</name>
    <dbReference type="NCBI Taxonomy" id="1548208"/>
    <lineage>
        <taxon>Bacteria</taxon>
        <taxon>Pseudomonadati</taxon>
        <taxon>Verrucomicrobiota</taxon>
        <taxon>Opitutia</taxon>
        <taxon>Opitutales</taxon>
        <taxon>Opitutaceae</taxon>
        <taxon>Cephaloticoccus</taxon>
    </lineage>
</organism>
<evidence type="ECO:0000313" key="2">
    <source>
        <dbReference type="Proteomes" id="UP000071392"/>
    </source>
</evidence>
<proteinExistence type="predicted"/>
<accession>A0A139SQF3</accession>
<name>A0A139SQF3_9BACT</name>